<dbReference type="RefSeq" id="WP_281930395.1">
    <property type="nucleotide sequence ID" value="NZ_AP027142.1"/>
</dbReference>
<evidence type="ECO:0000256" key="2">
    <source>
        <dbReference type="ARBA" id="ARBA00022649"/>
    </source>
</evidence>
<dbReference type="PANTHER" id="PTHR33755:SF6">
    <property type="entry name" value="PLASMID STABILIZATION SYSTEM PROTEIN"/>
    <property type="match status" value="1"/>
</dbReference>
<dbReference type="Gene3D" id="3.30.2310.20">
    <property type="entry name" value="RelE-like"/>
    <property type="match status" value="1"/>
</dbReference>
<dbReference type="InterPro" id="IPR007712">
    <property type="entry name" value="RelE/ParE_toxin"/>
</dbReference>
<keyword evidence="2" id="KW-1277">Toxin-antitoxin system</keyword>
<dbReference type="Proteomes" id="UP001317629">
    <property type="component" value="Chromosome"/>
</dbReference>
<proteinExistence type="inferred from homology"/>
<organism evidence="3 4">
    <name type="scientific">Methylocystis iwaonis</name>
    <dbReference type="NCBI Taxonomy" id="2885079"/>
    <lineage>
        <taxon>Bacteria</taxon>
        <taxon>Pseudomonadati</taxon>
        <taxon>Pseudomonadota</taxon>
        <taxon>Alphaproteobacteria</taxon>
        <taxon>Hyphomicrobiales</taxon>
        <taxon>Methylocystaceae</taxon>
        <taxon>Methylocystis</taxon>
    </lineage>
</organism>
<name>A0ABN6VFZ1_9HYPH</name>
<dbReference type="EMBL" id="AP027142">
    <property type="protein sequence ID" value="BDV33092.1"/>
    <property type="molecule type" value="Genomic_DNA"/>
</dbReference>
<dbReference type="Pfam" id="PF05016">
    <property type="entry name" value="ParE_toxin"/>
    <property type="match status" value="1"/>
</dbReference>
<dbReference type="InterPro" id="IPR035093">
    <property type="entry name" value="RelE/ParE_toxin_dom_sf"/>
</dbReference>
<protein>
    <submittedName>
        <fullName evidence="3">Plasmid stabilization protein</fullName>
    </submittedName>
</protein>
<reference evidence="3 4" key="1">
    <citation type="journal article" date="2023" name="Int. J. Syst. Evol. Microbiol.">
        <title>Methylocystis iwaonis sp. nov., a type II methane-oxidizing bacterium from surface soil of a rice paddy field in Japan, and emended description of the genus Methylocystis (ex Whittenbury et al. 1970) Bowman et al. 1993.</title>
        <authorList>
            <person name="Kaise H."/>
            <person name="Sawadogo J.B."/>
            <person name="Alam M.S."/>
            <person name="Ueno C."/>
            <person name="Dianou D."/>
            <person name="Shinjo R."/>
            <person name="Asakawa S."/>
        </authorList>
    </citation>
    <scope>NUCLEOTIDE SEQUENCE [LARGE SCALE GENOMIC DNA]</scope>
    <source>
        <strain evidence="3 4">SS37A-Re</strain>
    </source>
</reference>
<evidence type="ECO:0000313" key="3">
    <source>
        <dbReference type="EMBL" id="BDV33092.1"/>
    </source>
</evidence>
<evidence type="ECO:0000313" key="4">
    <source>
        <dbReference type="Proteomes" id="UP001317629"/>
    </source>
</evidence>
<sequence>MSFKLRPRAERDIEEIVSYIAEDSPSAALRWFEGLHRTCQRLAEMPKMGVARPEIRPDLRVFASGNYLLAYREVDDGVEIVRVLHGARKWQELL</sequence>
<gene>
    <name evidence="3" type="ORF">SS37A_06210</name>
</gene>
<dbReference type="InterPro" id="IPR051803">
    <property type="entry name" value="TA_system_RelE-like_toxin"/>
</dbReference>
<evidence type="ECO:0000256" key="1">
    <source>
        <dbReference type="ARBA" id="ARBA00006226"/>
    </source>
</evidence>
<keyword evidence="4" id="KW-1185">Reference proteome</keyword>
<comment type="similarity">
    <text evidence="1">Belongs to the RelE toxin family.</text>
</comment>
<dbReference type="PANTHER" id="PTHR33755">
    <property type="entry name" value="TOXIN PARE1-RELATED"/>
    <property type="match status" value="1"/>
</dbReference>
<accession>A0ABN6VFZ1</accession>